<protein>
    <submittedName>
        <fullName evidence="2">Uncharacterized protein</fullName>
    </submittedName>
</protein>
<organism evidence="2 3">
    <name type="scientific">Anguilla anguilla</name>
    <name type="common">European freshwater eel</name>
    <name type="synonym">Muraena anguilla</name>
    <dbReference type="NCBI Taxonomy" id="7936"/>
    <lineage>
        <taxon>Eukaryota</taxon>
        <taxon>Metazoa</taxon>
        <taxon>Chordata</taxon>
        <taxon>Craniata</taxon>
        <taxon>Vertebrata</taxon>
        <taxon>Euteleostomi</taxon>
        <taxon>Actinopterygii</taxon>
        <taxon>Neopterygii</taxon>
        <taxon>Teleostei</taxon>
        <taxon>Anguilliformes</taxon>
        <taxon>Anguillidae</taxon>
        <taxon>Anguilla</taxon>
    </lineage>
</organism>
<keyword evidence="3" id="KW-1185">Reference proteome</keyword>
<dbReference type="Proteomes" id="UP001044222">
    <property type="component" value="Unassembled WGS sequence"/>
</dbReference>
<evidence type="ECO:0000313" key="3">
    <source>
        <dbReference type="Proteomes" id="UP001044222"/>
    </source>
</evidence>
<name>A0A9D3N2Y6_ANGAN</name>
<accession>A0A9D3N2Y6</accession>
<dbReference type="AlphaFoldDB" id="A0A9D3N2Y6"/>
<sequence length="67" mass="7445">MARTFLRIVKHLGILLDARYPWQNVSHISAVLVQPSPHPWRRHAASRGSRDDVPLLSSGCHPGPDGI</sequence>
<proteinExistence type="predicted"/>
<evidence type="ECO:0000313" key="2">
    <source>
        <dbReference type="EMBL" id="KAG5857948.1"/>
    </source>
</evidence>
<gene>
    <name evidence="2" type="ORF">ANANG_G00024810</name>
</gene>
<dbReference type="EMBL" id="JAFIRN010000001">
    <property type="protein sequence ID" value="KAG5857948.1"/>
    <property type="molecule type" value="Genomic_DNA"/>
</dbReference>
<reference evidence="2" key="1">
    <citation type="submission" date="2021-01" db="EMBL/GenBank/DDBJ databases">
        <title>A chromosome-scale assembly of European eel, Anguilla anguilla.</title>
        <authorList>
            <person name="Henkel C."/>
            <person name="Jong-Raadsen S.A."/>
            <person name="Dufour S."/>
            <person name="Weltzien F.-A."/>
            <person name="Palstra A.P."/>
            <person name="Pelster B."/>
            <person name="Spaink H.P."/>
            <person name="Van Den Thillart G.E."/>
            <person name="Jansen H."/>
            <person name="Zahm M."/>
            <person name="Klopp C."/>
            <person name="Cedric C."/>
            <person name="Louis A."/>
            <person name="Berthelot C."/>
            <person name="Parey E."/>
            <person name="Roest Crollius H."/>
            <person name="Montfort J."/>
            <person name="Robinson-Rechavi M."/>
            <person name="Bucao C."/>
            <person name="Bouchez O."/>
            <person name="Gislard M."/>
            <person name="Lluch J."/>
            <person name="Milhes M."/>
            <person name="Lampietro C."/>
            <person name="Lopez Roques C."/>
            <person name="Donnadieu C."/>
            <person name="Braasch I."/>
            <person name="Desvignes T."/>
            <person name="Postlethwait J."/>
            <person name="Bobe J."/>
            <person name="Guiguen Y."/>
            <person name="Dirks R."/>
        </authorList>
    </citation>
    <scope>NUCLEOTIDE SEQUENCE</scope>
    <source>
        <strain evidence="2">Tag_6206</strain>
        <tissue evidence="2">Liver</tissue>
    </source>
</reference>
<evidence type="ECO:0000256" key="1">
    <source>
        <dbReference type="SAM" id="MobiDB-lite"/>
    </source>
</evidence>
<feature type="region of interest" description="Disordered" evidence="1">
    <location>
        <begin position="38"/>
        <end position="67"/>
    </location>
</feature>
<comment type="caution">
    <text evidence="2">The sequence shown here is derived from an EMBL/GenBank/DDBJ whole genome shotgun (WGS) entry which is preliminary data.</text>
</comment>